<organism evidence="1 2">
    <name type="scientific">Caerostris extrusa</name>
    <name type="common">Bark spider</name>
    <name type="synonym">Caerostris bankana</name>
    <dbReference type="NCBI Taxonomy" id="172846"/>
    <lineage>
        <taxon>Eukaryota</taxon>
        <taxon>Metazoa</taxon>
        <taxon>Ecdysozoa</taxon>
        <taxon>Arthropoda</taxon>
        <taxon>Chelicerata</taxon>
        <taxon>Arachnida</taxon>
        <taxon>Araneae</taxon>
        <taxon>Araneomorphae</taxon>
        <taxon>Entelegynae</taxon>
        <taxon>Araneoidea</taxon>
        <taxon>Araneidae</taxon>
        <taxon>Caerostris</taxon>
    </lineage>
</organism>
<keyword evidence="2" id="KW-1185">Reference proteome</keyword>
<evidence type="ECO:0000313" key="2">
    <source>
        <dbReference type="Proteomes" id="UP001054945"/>
    </source>
</evidence>
<protein>
    <submittedName>
        <fullName evidence="1">Uncharacterized protein</fullName>
    </submittedName>
</protein>
<gene>
    <name evidence="1" type="ORF">CEXT_683551</name>
</gene>
<sequence>MMGRFRLIGFFEGLIGSLELKAANVRFTFCVFADSCSSAVFIFSVFTDLCSPACSLSLVRQFVFIDCIQHHLSVFTDSCFSVGSSSPFSPVHIHHRLCSPIHVNLCSLIHADSCSMSSSSLCSPIHASRWIHQLIFIDFIHRFMSTSSILLHVH</sequence>
<evidence type="ECO:0000313" key="1">
    <source>
        <dbReference type="EMBL" id="GIX83359.1"/>
    </source>
</evidence>
<reference evidence="1 2" key="1">
    <citation type="submission" date="2021-06" db="EMBL/GenBank/DDBJ databases">
        <title>Caerostris extrusa draft genome.</title>
        <authorList>
            <person name="Kono N."/>
            <person name="Arakawa K."/>
        </authorList>
    </citation>
    <scope>NUCLEOTIDE SEQUENCE [LARGE SCALE GENOMIC DNA]</scope>
</reference>
<dbReference type="EMBL" id="BPLR01003326">
    <property type="protein sequence ID" value="GIX83359.1"/>
    <property type="molecule type" value="Genomic_DNA"/>
</dbReference>
<dbReference type="AlphaFoldDB" id="A0AAV4NG64"/>
<accession>A0AAV4NG64</accession>
<comment type="caution">
    <text evidence="1">The sequence shown here is derived from an EMBL/GenBank/DDBJ whole genome shotgun (WGS) entry which is preliminary data.</text>
</comment>
<dbReference type="Proteomes" id="UP001054945">
    <property type="component" value="Unassembled WGS sequence"/>
</dbReference>
<proteinExistence type="predicted"/>
<name>A0AAV4NG64_CAEEX</name>